<keyword evidence="3" id="KW-1185">Reference proteome</keyword>
<evidence type="ECO:0008006" key="4">
    <source>
        <dbReference type="Google" id="ProtNLM"/>
    </source>
</evidence>
<organism evidence="2 3">
    <name type="scientific">Streptomyces smaragdinus</name>
    <dbReference type="NCBI Taxonomy" id="2585196"/>
    <lineage>
        <taxon>Bacteria</taxon>
        <taxon>Bacillati</taxon>
        <taxon>Actinomycetota</taxon>
        <taxon>Actinomycetes</taxon>
        <taxon>Kitasatosporales</taxon>
        <taxon>Streptomycetaceae</taxon>
        <taxon>Streptomyces</taxon>
    </lineage>
</organism>
<dbReference type="EMBL" id="WEGJ01000017">
    <property type="protein sequence ID" value="MQY14068.1"/>
    <property type="molecule type" value="Genomic_DNA"/>
</dbReference>
<evidence type="ECO:0000256" key="1">
    <source>
        <dbReference type="SAM" id="MobiDB-lite"/>
    </source>
</evidence>
<dbReference type="SUPFAM" id="SSF88659">
    <property type="entry name" value="Sigma3 and sigma4 domains of RNA polymerase sigma factors"/>
    <property type="match status" value="1"/>
</dbReference>
<gene>
    <name evidence="2" type="ORF">SRB5_42290</name>
</gene>
<dbReference type="Proteomes" id="UP000466345">
    <property type="component" value="Unassembled WGS sequence"/>
</dbReference>
<protein>
    <recommendedName>
        <fullName evidence="4">RNA polymerase sigma factor</fullName>
    </recommendedName>
</protein>
<accession>A0A7K0CKR2</accession>
<name>A0A7K0CKR2_9ACTN</name>
<sequence>MDTLLITLRPVIAAEAAAEAYGTPADPEDVEQALCLRLLERAGDPPADPAAWVRAGARAEVRAARRRRRAEVPYRDDTHAAAGRTPDDPVRGLLAAEAHRAVRALPPPYRALAEALLSPEDLTYPEIARRLRVPQGSLGPRRSRCAARLRRLLAGWADDTAVAAWAHDAR</sequence>
<dbReference type="OrthoDB" id="265863at2"/>
<evidence type="ECO:0000313" key="3">
    <source>
        <dbReference type="Proteomes" id="UP000466345"/>
    </source>
</evidence>
<comment type="caution">
    <text evidence="2">The sequence shown here is derived from an EMBL/GenBank/DDBJ whole genome shotgun (WGS) entry which is preliminary data.</text>
</comment>
<evidence type="ECO:0000313" key="2">
    <source>
        <dbReference type="EMBL" id="MQY14068.1"/>
    </source>
</evidence>
<dbReference type="Gene3D" id="1.10.10.10">
    <property type="entry name" value="Winged helix-like DNA-binding domain superfamily/Winged helix DNA-binding domain"/>
    <property type="match status" value="1"/>
</dbReference>
<dbReference type="RefSeq" id="WP_153454340.1">
    <property type="nucleotide sequence ID" value="NZ_WEGJ01000017.1"/>
</dbReference>
<proteinExistence type="predicted"/>
<feature type="region of interest" description="Disordered" evidence="1">
    <location>
        <begin position="70"/>
        <end position="89"/>
    </location>
</feature>
<dbReference type="InterPro" id="IPR013324">
    <property type="entry name" value="RNA_pol_sigma_r3/r4-like"/>
</dbReference>
<reference evidence="2 3" key="1">
    <citation type="submission" date="2019-10" db="EMBL/GenBank/DDBJ databases">
        <title>Streptomyces smaragdinus sp. nov. and Streptomyces fabii sp. nov., isolated from the gut of fungus growing-termite Macrotermes natalensis.</title>
        <authorList>
            <person name="Schwitalla J."/>
            <person name="Benndorf R."/>
            <person name="Martin K."/>
            <person name="De Beer W."/>
            <person name="Kaster A.-K."/>
            <person name="Vollmers J."/>
            <person name="Poulsen M."/>
            <person name="Beemelmanns C."/>
        </authorList>
    </citation>
    <scope>NUCLEOTIDE SEQUENCE [LARGE SCALE GENOMIC DNA]</scope>
    <source>
        <strain evidence="2 3">RB5</strain>
    </source>
</reference>
<dbReference type="InterPro" id="IPR036388">
    <property type="entry name" value="WH-like_DNA-bd_sf"/>
</dbReference>
<dbReference type="AlphaFoldDB" id="A0A7K0CKR2"/>